<reference evidence="8" key="1">
    <citation type="journal article" date="2011" name="MBio">
        <title>Novel metabolic attributes of the genus Cyanothece, comprising a group of unicellular nitrogen-fixing Cyanobacteria.</title>
        <authorList>
            <person name="Bandyopadhyay A."/>
            <person name="Elvitigala T."/>
            <person name="Welsh E."/>
            <person name="Stockel J."/>
            <person name="Liberton M."/>
            <person name="Min H."/>
            <person name="Sherman L.A."/>
            <person name="Pakrasi H.B."/>
        </authorList>
    </citation>
    <scope>NUCLEOTIDE SEQUENCE [LARGE SCALE GENOMIC DNA]</scope>
    <source>
        <strain evidence="8">PCC 7822</strain>
    </source>
</reference>
<dbReference type="GO" id="GO:0005938">
    <property type="term" value="C:cell cortex"/>
    <property type="evidence" value="ECO:0007669"/>
    <property type="project" value="TreeGrafter"/>
</dbReference>
<dbReference type="InterPro" id="IPR052386">
    <property type="entry name" value="GPSM"/>
</dbReference>
<dbReference type="OrthoDB" id="415148at2"/>
<gene>
    <name evidence="7" type="ordered locus">Cyan7822_0496</name>
</gene>
<dbReference type="Pfam" id="PF13424">
    <property type="entry name" value="TPR_12"/>
    <property type="match status" value="3"/>
</dbReference>
<dbReference type="eggNOG" id="COG1419">
    <property type="taxonomic scope" value="Bacteria"/>
</dbReference>
<dbReference type="GO" id="GO:0005092">
    <property type="term" value="F:GDP-dissociation inhibitor activity"/>
    <property type="evidence" value="ECO:0007669"/>
    <property type="project" value="TreeGrafter"/>
</dbReference>
<dbReference type="PROSITE" id="PS50005">
    <property type="entry name" value="TPR"/>
    <property type="match status" value="3"/>
</dbReference>
<feature type="domain" description="Orc1-like AAA ATPase" evidence="6">
    <location>
        <begin position="176"/>
        <end position="291"/>
    </location>
</feature>
<dbReference type="PRINTS" id="PR00364">
    <property type="entry name" value="DISEASERSIST"/>
</dbReference>
<keyword evidence="8" id="KW-1185">Reference proteome</keyword>
<dbReference type="HOGENOM" id="CLU_012727_2_1_3"/>
<keyword evidence="4" id="KW-0802">TPR repeat</keyword>
<dbReference type="PANTHER" id="PTHR45954:SF1">
    <property type="entry name" value="LD33695P"/>
    <property type="match status" value="1"/>
</dbReference>
<feature type="repeat" description="TPR" evidence="4">
    <location>
        <begin position="845"/>
        <end position="878"/>
    </location>
</feature>
<accession>E0U8A3</accession>
<evidence type="ECO:0000256" key="5">
    <source>
        <dbReference type="SAM" id="Coils"/>
    </source>
</evidence>
<protein>
    <submittedName>
        <fullName evidence="7">TPR repeat-containing protein</fullName>
    </submittedName>
</protein>
<keyword evidence="2" id="KW-0963">Cytoplasm</keyword>
<dbReference type="InterPro" id="IPR019734">
    <property type="entry name" value="TPR_rpt"/>
</dbReference>
<dbReference type="AlphaFoldDB" id="E0U8A3"/>
<evidence type="ECO:0000313" key="7">
    <source>
        <dbReference type="EMBL" id="ADN12539.1"/>
    </source>
</evidence>
<dbReference type="KEGG" id="cyj:Cyan7822_0496"/>
<dbReference type="RefSeq" id="WP_013320649.1">
    <property type="nucleotide sequence ID" value="NC_014501.1"/>
</dbReference>
<dbReference type="Gene3D" id="3.40.50.300">
    <property type="entry name" value="P-loop containing nucleotide triphosphate hydrolases"/>
    <property type="match status" value="1"/>
</dbReference>
<keyword evidence="5" id="KW-0175">Coiled coil</keyword>
<dbReference type="eggNOG" id="COG0457">
    <property type="taxonomic scope" value="Bacteria"/>
</dbReference>
<sequence>MKSEKSALLSVKPIISYPREAQAGKTYLMTIDLEVEEGFEWQYEEEEYPIFCQVDSDFFKVKSVDESVLVLHRFGGSYGEVRFLLTAGQKEAKGRIRVILINKWGVPVKVFYLEDVQITTKEEIRSVIEIESRKPINLTSQEEAYQPAIASKLSDVNQKFITELVSRNFFAYDEAWVGRESLVQELCNRLRESCRLLLLVGMTGIGKTALGEKLALDLEDWFKGDWSKYYQVNFDNEEKSSDFASVAAQCLEKWGELITPDARNDTHRLLYRLLKHLQENRYLIQIDSLENILQGNEEEGWSDFKDEWWVKFFTAFLNSDSCFSCIIITSQDLPRQIVEIGSRFTNFWYCQALSGLKEQERLALFEKIGVDISPESVSRPYLERIGIAYEGNPLALRVIAGEIKNQPFNGNVIAYWNKYGSEIEEVEKLLAEAQTGKTIGEDSFKLDRFTKTLRRNVRSRFNKTFARLKEDATYAYILLCEASVYRCPVPEEFWLSHLEDWDRDEDEQLAALDILRDRYLVEELVDNDRWLLRQHNLIRSIALEHLKQLDSDEEKIEIDSIELNSLPTQSDVEKAILSEIRATLLSNPNITHLQRINYRAVVNWLTHYKPIENSSRIEQVKGYLEAFYHLCEVEAWEAAYKILSLQIDTPTEEELLEQLGTWGYYQVQVEICTILLQHLSQSIDIKLYNCLGNANYIFGKYSAAIEIFHQSLNIAHKINDRKNESIALVYLGLTYNSLGQYQQAIELYHQALAISKNIRDIRGESHILGNLGLTYHYLGQYQHAISYHLQYLRIAREIGDRRGEGTALGNLGNAYCGLQDYQLAINLYRQYLMIAKEIDDRRGVGIALGNLGNAYLDSREYEQAIYYLEEALVILREINDRQGEGFVLGHLGNTQIKLEQYDEALENLQTSLTIFQEIDSRAGVSESLKNLAELHHKINQPQQAQKYYEQALQIATDLGIPLVQEIQDSMKSLTQENESS</sequence>
<dbReference type="SMART" id="SM00028">
    <property type="entry name" value="TPR"/>
    <property type="match status" value="7"/>
</dbReference>
<evidence type="ECO:0000313" key="8">
    <source>
        <dbReference type="Proteomes" id="UP000008206"/>
    </source>
</evidence>
<proteinExistence type="predicted"/>
<dbReference type="GO" id="GO:0001965">
    <property type="term" value="F:G-protein alpha-subunit binding"/>
    <property type="evidence" value="ECO:0007669"/>
    <property type="project" value="TreeGrafter"/>
</dbReference>
<dbReference type="Proteomes" id="UP000008206">
    <property type="component" value="Chromosome"/>
</dbReference>
<feature type="coiled-coil region" evidence="5">
    <location>
        <begin position="891"/>
        <end position="918"/>
    </location>
</feature>
<evidence type="ECO:0000256" key="2">
    <source>
        <dbReference type="ARBA" id="ARBA00022490"/>
    </source>
</evidence>
<dbReference type="SUPFAM" id="SSF52540">
    <property type="entry name" value="P-loop containing nucleoside triphosphate hydrolases"/>
    <property type="match status" value="1"/>
</dbReference>
<evidence type="ECO:0000256" key="1">
    <source>
        <dbReference type="ARBA" id="ARBA00004496"/>
    </source>
</evidence>
<feature type="repeat" description="TPR" evidence="4">
    <location>
        <begin position="725"/>
        <end position="758"/>
    </location>
</feature>
<keyword evidence="3" id="KW-0677">Repeat</keyword>
<organism evidence="7 8">
    <name type="scientific">Gloeothece verrucosa (strain PCC 7822)</name>
    <name type="common">Cyanothece sp. (strain PCC 7822)</name>
    <dbReference type="NCBI Taxonomy" id="497965"/>
    <lineage>
        <taxon>Bacteria</taxon>
        <taxon>Bacillati</taxon>
        <taxon>Cyanobacteriota</taxon>
        <taxon>Cyanophyceae</taxon>
        <taxon>Oscillatoriophycideae</taxon>
        <taxon>Chroococcales</taxon>
        <taxon>Aphanothecaceae</taxon>
        <taxon>Gloeothece</taxon>
        <taxon>Gloeothece verrucosa</taxon>
    </lineage>
</organism>
<dbReference type="Gene3D" id="1.25.40.10">
    <property type="entry name" value="Tetratricopeptide repeat domain"/>
    <property type="match status" value="2"/>
</dbReference>
<name>E0U8A3_GLOV7</name>
<dbReference type="Pfam" id="PF13191">
    <property type="entry name" value="AAA_16"/>
    <property type="match status" value="1"/>
</dbReference>
<dbReference type="InterPro" id="IPR027417">
    <property type="entry name" value="P-loop_NTPase"/>
</dbReference>
<evidence type="ECO:0000256" key="3">
    <source>
        <dbReference type="ARBA" id="ARBA00022737"/>
    </source>
</evidence>
<dbReference type="EMBL" id="CP002198">
    <property type="protein sequence ID" value="ADN12539.1"/>
    <property type="molecule type" value="Genomic_DNA"/>
</dbReference>
<dbReference type="PANTHER" id="PTHR45954">
    <property type="entry name" value="LD33695P"/>
    <property type="match status" value="1"/>
</dbReference>
<dbReference type="InterPro" id="IPR041664">
    <property type="entry name" value="AAA_16"/>
</dbReference>
<feature type="repeat" description="TPR" evidence="4">
    <location>
        <begin position="925"/>
        <end position="958"/>
    </location>
</feature>
<comment type="subcellular location">
    <subcellularLocation>
        <location evidence="1">Cytoplasm</location>
    </subcellularLocation>
</comment>
<dbReference type="InterPro" id="IPR011990">
    <property type="entry name" value="TPR-like_helical_dom_sf"/>
</dbReference>
<dbReference type="SUPFAM" id="SSF48452">
    <property type="entry name" value="TPR-like"/>
    <property type="match status" value="2"/>
</dbReference>
<dbReference type="PROSITE" id="PS50293">
    <property type="entry name" value="TPR_REGION"/>
    <property type="match status" value="1"/>
</dbReference>
<evidence type="ECO:0000259" key="6">
    <source>
        <dbReference type="Pfam" id="PF13191"/>
    </source>
</evidence>
<evidence type="ECO:0000256" key="4">
    <source>
        <dbReference type="PROSITE-ProRule" id="PRU00339"/>
    </source>
</evidence>
<dbReference type="STRING" id="497965.Cyan7822_0496"/>